<protein>
    <submittedName>
        <fullName evidence="1">Uncharacterized protein</fullName>
    </submittedName>
</protein>
<evidence type="ECO:0000313" key="1">
    <source>
        <dbReference type="EMBL" id="KKL86835.1"/>
    </source>
</evidence>
<proteinExistence type="predicted"/>
<gene>
    <name evidence="1" type="ORF">LCGC14_1940810</name>
</gene>
<organism evidence="1">
    <name type="scientific">marine sediment metagenome</name>
    <dbReference type="NCBI Taxonomy" id="412755"/>
    <lineage>
        <taxon>unclassified sequences</taxon>
        <taxon>metagenomes</taxon>
        <taxon>ecological metagenomes</taxon>
    </lineage>
</organism>
<feature type="non-terminal residue" evidence="1">
    <location>
        <position position="1"/>
    </location>
</feature>
<accession>A0A0F9HYU5</accession>
<comment type="caution">
    <text evidence="1">The sequence shown here is derived from an EMBL/GenBank/DDBJ whole genome shotgun (WGS) entry which is preliminary data.</text>
</comment>
<dbReference type="AlphaFoldDB" id="A0A0F9HYU5"/>
<sequence>TELLTALESAQSENERYKAALEYADGHLYTLVNTIGVVKARVRSHLMKAVTGIKQALKPEEELPGKSGN</sequence>
<dbReference type="EMBL" id="LAZR01021002">
    <property type="protein sequence ID" value="KKL86835.1"/>
    <property type="molecule type" value="Genomic_DNA"/>
</dbReference>
<name>A0A0F9HYU5_9ZZZZ</name>
<reference evidence="1" key="1">
    <citation type="journal article" date="2015" name="Nature">
        <title>Complex archaea that bridge the gap between prokaryotes and eukaryotes.</title>
        <authorList>
            <person name="Spang A."/>
            <person name="Saw J.H."/>
            <person name="Jorgensen S.L."/>
            <person name="Zaremba-Niedzwiedzka K."/>
            <person name="Martijn J."/>
            <person name="Lind A.E."/>
            <person name="van Eijk R."/>
            <person name="Schleper C."/>
            <person name="Guy L."/>
            <person name="Ettema T.J."/>
        </authorList>
    </citation>
    <scope>NUCLEOTIDE SEQUENCE</scope>
</reference>